<accession>A0A8D1KG63</accession>
<name>A0A8D1KG63_PIG</name>
<evidence type="ECO:0000256" key="1">
    <source>
        <dbReference type="SAM" id="MobiDB-lite"/>
    </source>
</evidence>
<protein>
    <submittedName>
        <fullName evidence="2">Uncharacterized protein</fullName>
    </submittedName>
</protein>
<sequence>MEIRDRAGEGEGDPHHFESICLDAEVGVVLVALDHTGLDSAPPTLDEDLRTIHREQLHLLHFSDSPEEDLRRGPAGLLPTGPGRGQQTYSSWQQQMWLSQL</sequence>
<dbReference type="Proteomes" id="UP000694722">
    <property type="component" value="Unplaced"/>
</dbReference>
<reference evidence="2" key="1">
    <citation type="submission" date="2025-08" db="UniProtKB">
        <authorList>
            <consortium name="Ensembl"/>
        </authorList>
    </citation>
    <scope>IDENTIFICATION</scope>
</reference>
<evidence type="ECO:0000313" key="3">
    <source>
        <dbReference type="Proteomes" id="UP000694722"/>
    </source>
</evidence>
<evidence type="ECO:0000313" key="2">
    <source>
        <dbReference type="Ensembl" id="ENSSSCP00040034094.1"/>
    </source>
</evidence>
<feature type="region of interest" description="Disordered" evidence="1">
    <location>
        <begin position="64"/>
        <end position="91"/>
    </location>
</feature>
<dbReference type="Ensembl" id="ENSSSCT00040078998.1">
    <property type="protein sequence ID" value="ENSSSCP00040034094.1"/>
    <property type="gene ID" value="ENSSSCG00040058238.1"/>
</dbReference>
<dbReference type="AlphaFoldDB" id="A0A8D1KG63"/>
<organism evidence="2 3">
    <name type="scientific">Sus scrofa</name>
    <name type="common">Pig</name>
    <dbReference type="NCBI Taxonomy" id="9823"/>
    <lineage>
        <taxon>Eukaryota</taxon>
        <taxon>Metazoa</taxon>
        <taxon>Chordata</taxon>
        <taxon>Craniata</taxon>
        <taxon>Vertebrata</taxon>
        <taxon>Euteleostomi</taxon>
        <taxon>Mammalia</taxon>
        <taxon>Eutheria</taxon>
        <taxon>Laurasiatheria</taxon>
        <taxon>Artiodactyla</taxon>
        <taxon>Suina</taxon>
        <taxon>Suidae</taxon>
        <taxon>Sus</taxon>
    </lineage>
</organism>
<proteinExistence type="predicted"/>